<comment type="caution">
    <text evidence="4">The sequence shown here is derived from an EMBL/GenBank/DDBJ whole genome shotgun (WGS) entry which is preliminary data.</text>
</comment>
<dbReference type="SUPFAM" id="SSF56801">
    <property type="entry name" value="Acetyl-CoA synthetase-like"/>
    <property type="match status" value="1"/>
</dbReference>
<dbReference type="GO" id="GO:0016405">
    <property type="term" value="F:CoA-ligase activity"/>
    <property type="evidence" value="ECO:0007669"/>
    <property type="project" value="InterPro"/>
</dbReference>
<feature type="domain" description="AMP-dependent synthetase/ligase" evidence="2">
    <location>
        <begin position="18"/>
        <end position="386"/>
    </location>
</feature>
<keyword evidence="1 4" id="KW-0436">Ligase</keyword>
<name>A0A7I9YSC1_MYCBU</name>
<organism evidence="4 5">
    <name type="scientific">Mycobacterium bourgelatii</name>
    <dbReference type="NCBI Taxonomy" id="1273442"/>
    <lineage>
        <taxon>Bacteria</taxon>
        <taxon>Bacillati</taxon>
        <taxon>Actinomycetota</taxon>
        <taxon>Actinomycetes</taxon>
        <taxon>Mycobacteriales</taxon>
        <taxon>Mycobacteriaceae</taxon>
        <taxon>Mycobacterium</taxon>
    </lineage>
</organism>
<dbReference type="GO" id="GO:0005524">
    <property type="term" value="F:ATP binding"/>
    <property type="evidence" value="ECO:0007669"/>
    <property type="project" value="InterPro"/>
</dbReference>
<dbReference type="Gene3D" id="3.40.50.980">
    <property type="match status" value="1"/>
</dbReference>
<dbReference type="EMBL" id="BLKZ01000001">
    <property type="protein sequence ID" value="GFG91558.1"/>
    <property type="molecule type" value="Genomic_DNA"/>
</dbReference>
<evidence type="ECO:0000259" key="3">
    <source>
        <dbReference type="Pfam" id="PF13193"/>
    </source>
</evidence>
<dbReference type="InterPro" id="IPR045851">
    <property type="entry name" value="AMP-bd_C_sf"/>
</dbReference>
<dbReference type="InterPro" id="IPR000873">
    <property type="entry name" value="AMP-dep_synth/lig_dom"/>
</dbReference>
<evidence type="ECO:0000313" key="4">
    <source>
        <dbReference type="EMBL" id="GFG91558.1"/>
    </source>
</evidence>
<dbReference type="Gene3D" id="3.30.300.30">
    <property type="match status" value="1"/>
</dbReference>
<dbReference type="PANTHER" id="PTHR43352:SF1">
    <property type="entry name" value="ANTHRANILATE--COA LIGASE"/>
    <property type="match status" value="1"/>
</dbReference>
<dbReference type="GO" id="GO:0044550">
    <property type="term" value="P:secondary metabolite biosynthetic process"/>
    <property type="evidence" value="ECO:0007669"/>
    <property type="project" value="TreeGrafter"/>
</dbReference>
<accession>A0A7I9YSC1</accession>
<protein>
    <submittedName>
        <fullName evidence="4">Benzoate--CoA ligase</fullName>
    </submittedName>
</protein>
<dbReference type="PANTHER" id="PTHR43352">
    <property type="entry name" value="ACETYL-COA SYNTHETASE"/>
    <property type="match status" value="1"/>
</dbReference>
<dbReference type="Pfam" id="PF13193">
    <property type="entry name" value="AMP-binding_C"/>
    <property type="match status" value="1"/>
</dbReference>
<dbReference type="InterPro" id="IPR025110">
    <property type="entry name" value="AMP-bd_C"/>
</dbReference>
<reference evidence="4 5" key="1">
    <citation type="journal article" date="2019" name="Emerg. Microbes Infect.">
        <title>Comprehensive subspecies identification of 175 nontuberculous mycobacteria species based on 7547 genomic profiles.</title>
        <authorList>
            <person name="Matsumoto Y."/>
            <person name="Kinjo T."/>
            <person name="Motooka D."/>
            <person name="Nabeya D."/>
            <person name="Jung N."/>
            <person name="Uechi K."/>
            <person name="Horii T."/>
            <person name="Iida T."/>
            <person name="Fujita J."/>
            <person name="Nakamura S."/>
        </authorList>
    </citation>
    <scope>NUCLEOTIDE SEQUENCE [LARGE SCALE GENOMIC DNA]</scope>
    <source>
        <strain evidence="4 5">JCM 30725</strain>
    </source>
</reference>
<dbReference type="Pfam" id="PF00501">
    <property type="entry name" value="AMP-binding"/>
    <property type="match status" value="1"/>
</dbReference>
<proteinExistence type="predicted"/>
<dbReference type="InterPro" id="IPR011957">
    <property type="entry name" value="Benz_CoA_lig"/>
</dbReference>
<evidence type="ECO:0000313" key="5">
    <source>
        <dbReference type="Proteomes" id="UP000465360"/>
    </source>
</evidence>
<sequence>MELFNAADFLVHRRVRQGLGDKVAVIGSGVRTYQQLSDEVSRLAAGFRGLGLQRNDRIVLVMADDIEMASTILAAFHAGLVAVPVSTMLIGRELEHILRDSKPRAVVATEQYLPALLPAVEASNDVDHLIVSGCANDVLPRLSRRTVSVHAWAGIVGAFADPAEPEDAEDPALTRADEWALWLYTSGTTGTPKAAMHRHASIRHVYESYGRRVLGIRPEDRCLSVAKLFFAYGIGNSLFFPLAAGATTILQPARPAPRTMCDRIAATAPSLFFGVPTFYASLLQAEIPDTSFQTVRLCVSAGEALPVAVQTRFRQRFGVDILDGIGSTEALHIFLSNRPEDICPGTTGKPVPGYRIEIRDTDGRIVERGTPGDLYVSGDSIALGYWQRPGAEQAVFHGDWLRTGDTYFVDDAGYYHCLGRSNDLLKAGGIWVSPVEVEQRLLEHVAVADAAVVGVPNADGIDKPVALVVCAPGHEHVGETELIDWCREGLAAFKLPRAIQFTEQLPKTATGKPQRYRVRQWWMNRTAEMTTVTSAAVPPSPDSLVSTPRW</sequence>
<gene>
    <name evidence="4" type="primary">badA</name>
    <name evidence="4" type="ORF">MBOU_36000</name>
</gene>
<feature type="domain" description="AMP-binding enzyme C-terminal" evidence="3">
    <location>
        <begin position="436"/>
        <end position="512"/>
    </location>
</feature>
<dbReference type="Gene3D" id="2.30.38.10">
    <property type="entry name" value="Luciferase, Domain 3"/>
    <property type="match status" value="1"/>
</dbReference>
<evidence type="ECO:0000259" key="2">
    <source>
        <dbReference type="Pfam" id="PF00501"/>
    </source>
</evidence>
<dbReference type="NCBIfam" id="TIGR02262">
    <property type="entry name" value="benz_CoA_lig"/>
    <property type="match status" value="1"/>
</dbReference>
<evidence type="ECO:0000256" key="1">
    <source>
        <dbReference type="ARBA" id="ARBA00022598"/>
    </source>
</evidence>
<dbReference type="Gene3D" id="3.40.50.12820">
    <property type="match status" value="1"/>
</dbReference>
<dbReference type="Proteomes" id="UP000465360">
    <property type="component" value="Unassembled WGS sequence"/>
</dbReference>
<keyword evidence="5" id="KW-1185">Reference proteome</keyword>
<dbReference type="RefSeq" id="WP_163714859.1">
    <property type="nucleotide sequence ID" value="NZ_BLKZ01000001.1"/>
</dbReference>
<dbReference type="AlphaFoldDB" id="A0A7I9YSC1"/>
<dbReference type="GO" id="GO:0016878">
    <property type="term" value="F:acid-thiol ligase activity"/>
    <property type="evidence" value="ECO:0007669"/>
    <property type="project" value="TreeGrafter"/>
</dbReference>